<dbReference type="Pfam" id="PF00990">
    <property type="entry name" value="GGDEF"/>
    <property type="match status" value="1"/>
</dbReference>
<name>A0A1V2H541_9PROT</name>
<keyword evidence="3" id="KW-0812">Transmembrane</keyword>
<organism evidence="5 6">
    <name type="scientific">Teichococcus deserti</name>
    <dbReference type="NCBI Taxonomy" id="1817963"/>
    <lineage>
        <taxon>Bacteria</taxon>
        <taxon>Pseudomonadati</taxon>
        <taxon>Pseudomonadota</taxon>
        <taxon>Alphaproteobacteria</taxon>
        <taxon>Acetobacterales</taxon>
        <taxon>Roseomonadaceae</taxon>
        <taxon>Roseomonas</taxon>
    </lineage>
</organism>
<accession>A0A1V2H541</accession>
<feature type="transmembrane region" description="Helical" evidence="3">
    <location>
        <begin position="29"/>
        <end position="48"/>
    </location>
</feature>
<dbReference type="PANTHER" id="PTHR45138">
    <property type="entry name" value="REGULATORY COMPONENTS OF SENSORY TRANSDUCTION SYSTEM"/>
    <property type="match status" value="1"/>
</dbReference>
<proteinExistence type="predicted"/>
<dbReference type="PROSITE" id="PS50887">
    <property type="entry name" value="GGDEF"/>
    <property type="match status" value="1"/>
</dbReference>
<evidence type="ECO:0000256" key="3">
    <source>
        <dbReference type="SAM" id="Phobius"/>
    </source>
</evidence>
<dbReference type="InterPro" id="IPR000160">
    <property type="entry name" value="GGDEF_dom"/>
</dbReference>
<comment type="catalytic activity">
    <reaction evidence="2">
        <text>2 GTP = 3',3'-c-di-GMP + 2 diphosphate</text>
        <dbReference type="Rhea" id="RHEA:24898"/>
        <dbReference type="ChEBI" id="CHEBI:33019"/>
        <dbReference type="ChEBI" id="CHEBI:37565"/>
        <dbReference type="ChEBI" id="CHEBI:58805"/>
        <dbReference type="EC" id="2.7.7.65"/>
    </reaction>
</comment>
<dbReference type="InterPro" id="IPR043128">
    <property type="entry name" value="Rev_trsase/Diguanyl_cyclase"/>
</dbReference>
<keyword evidence="3" id="KW-1133">Transmembrane helix</keyword>
<dbReference type="GO" id="GO:0043709">
    <property type="term" value="P:cell adhesion involved in single-species biofilm formation"/>
    <property type="evidence" value="ECO:0007669"/>
    <property type="project" value="TreeGrafter"/>
</dbReference>
<dbReference type="AlphaFoldDB" id="A0A1V2H541"/>
<sequence length="410" mass="43174">MFIVTAIVIAFSGLVLVAARGRDNDSASMALWGLAMLLGAAGITLLAVEAALGETAHRAGNVTILAGTACAWTAARLFGGRPPLFALIAAGPGLWLAASLLLGPGSPQALLFLACVTGATYTLATAWELSRLDPMPGRSRHGAILLLALHAAFYLGRALGLLLMTETVWLTEREVMLLMMLEALLHTLGMAFMFLALAKERAQHRSVSRLRELTLLDGLTGIGNRRQFDLALARETELGQRDDMPLALLMIDVDHFKAFNDVYGHQAGDDCLRAIAGAIHGAARRPGDVAVRYGGEEFAVLLPRAEEEGAMVVAELIHARMRELALPHAGSPQGKVTVSIGTAALPPALLSGKGEALVAAADHALYAAKAAGRNRAWMASQLAAAQAALRPAETGLRRAEVAADLARRAS</sequence>
<dbReference type="SMART" id="SM00267">
    <property type="entry name" value="GGDEF"/>
    <property type="match status" value="1"/>
</dbReference>
<evidence type="ECO:0000256" key="2">
    <source>
        <dbReference type="ARBA" id="ARBA00034247"/>
    </source>
</evidence>
<feature type="transmembrane region" description="Helical" evidence="3">
    <location>
        <begin position="175"/>
        <end position="198"/>
    </location>
</feature>
<feature type="transmembrane region" description="Helical" evidence="3">
    <location>
        <begin position="109"/>
        <end position="130"/>
    </location>
</feature>
<dbReference type="GO" id="GO:1902201">
    <property type="term" value="P:negative regulation of bacterial-type flagellum-dependent cell motility"/>
    <property type="evidence" value="ECO:0007669"/>
    <property type="project" value="TreeGrafter"/>
</dbReference>
<dbReference type="Proteomes" id="UP000188879">
    <property type="component" value="Unassembled WGS sequence"/>
</dbReference>
<dbReference type="PANTHER" id="PTHR45138:SF9">
    <property type="entry name" value="DIGUANYLATE CYCLASE DGCM-RELATED"/>
    <property type="match status" value="1"/>
</dbReference>
<dbReference type="InterPro" id="IPR029787">
    <property type="entry name" value="Nucleotide_cyclase"/>
</dbReference>
<dbReference type="EC" id="2.7.7.65" evidence="1"/>
<protein>
    <recommendedName>
        <fullName evidence="1">diguanylate cyclase</fullName>
        <ecNumber evidence="1">2.7.7.65</ecNumber>
    </recommendedName>
</protein>
<dbReference type="FunFam" id="3.30.70.270:FF:000001">
    <property type="entry name" value="Diguanylate cyclase domain protein"/>
    <property type="match status" value="1"/>
</dbReference>
<feature type="transmembrane region" description="Helical" evidence="3">
    <location>
        <begin position="84"/>
        <end position="103"/>
    </location>
</feature>
<dbReference type="GO" id="GO:0052621">
    <property type="term" value="F:diguanylate cyclase activity"/>
    <property type="evidence" value="ECO:0007669"/>
    <property type="project" value="UniProtKB-EC"/>
</dbReference>
<feature type="transmembrane region" description="Helical" evidence="3">
    <location>
        <begin position="142"/>
        <end position="163"/>
    </location>
</feature>
<dbReference type="Gene3D" id="3.30.70.270">
    <property type="match status" value="1"/>
</dbReference>
<dbReference type="InterPro" id="IPR050469">
    <property type="entry name" value="Diguanylate_Cyclase"/>
</dbReference>
<evidence type="ECO:0000313" key="6">
    <source>
        <dbReference type="Proteomes" id="UP000188879"/>
    </source>
</evidence>
<gene>
    <name evidence="5" type="ORF">BKE38_08430</name>
</gene>
<reference evidence="5 6" key="1">
    <citation type="submission" date="2016-10" db="EMBL/GenBank/DDBJ databases">
        <title>Draft Genome sequence of Roseomonas sp. strain M3.</title>
        <authorList>
            <person name="Subhash Y."/>
            <person name="Lee S."/>
        </authorList>
    </citation>
    <scope>NUCLEOTIDE SEQUENCE [LARGE SCALE GENOMIC DNA]</scope>
    <source>
        <strain evidence="5 6">M3</strain>
    </source>
</reference>
<dbReference type="CDD" id="cd01949">
    <property type="entry name" value="GGDEF"/>
    <property type="match status" value="1"/>
</dbReference>
<dbReference type="SUPFAM" id="SSF55073">
    <property type="entry name" value="Nucleotide cyclase"/>
    <property type="match status" value="1"/>
</dbReference>
<dbReference type="EMBL" id="MLCO01000066">
    <property type="protein sequence ID" value="ONG55802.1"/>
    <property type="molecule type" value="Genomic_DNA"/>
</dbReference>
<keyword evidence="6" id="KW-1185">Reference proteome</keyword>
<dbReference type="NCBIfam" id="TIGR00254">
    <property type="entry name" value="GGDEF"/>
    <property type="match status" value="1"/>
</dbReference>
<dbReference type="GO" id="GO:0005886">
    <property type="term" value="C:plasma membrane"/>
    <property type="evidence" value="ECO:0007669"/>
    <property type="project" value="TreeGrafter"/>
</dbReference>
<feature type="domain" description="GGDEF" evidence="4">
    <location>
        <begin position="244"/>
        <end position="381"/>
    </location>
</feature>
<evidence type="ECO:0000313" key="5">
    <source>
        <dbReference type="EMBL" id="ONG55802.1"/>
    </source>
</evidence>
<evidence type="ECO:0000256" key="1">
    <source>
        <dbReference type="ARBA" id="ARBA00012528"/>
    </source>
</evidence>
<evidence type="ECO:0000259" key="4">
    <source>
        <dbReference type="PROSITE" id="PS50887"/>
    </source>
</evidence>
<keyword evidence="3" id="KW-0472">Membrane</keyword>
<comment type="caution">
    <text evidence="5">The sequence shown here is derived from an EMBL/GenBank/DDBJ whole genome shotgun (WGS) entry which is preliminary data.</text>
</comment>